<gene>
    <name evidence="6" type="ORF">PACLA_8A057832</name>
</gene>
<dbReference type="InterPro" id="IPR023471">
    <property type="entry name" value="CtaG/Cox11_dom_sf"/>
</dbReference>
<dbReference type="SUPFAM" id="SSF110111">
    <property type="entry name" value="Ctag/Cox11"/>
    <property type="match status" value="1"/>
</dbReference>
<proteinExistence type="predicted"/>
<evidence type="ECO:0000313" key="6">
    <source>
        <dbReference type="EMBL" id="CAB4013173.1"/>
    </source>
</evidence>
<comment type="caution">
    <text evidence="6">The sequence shown here is derived from an EMBL/GenBank/DDBJ whole genome shotgun (WGS) entry which is preliminary data.</text>
</comment>
<sequence>MCINFVPWFFRKYSPIHKLHFIKQRGFSATNLLHYIQSHKLKNSSLHFGRRTFSTITTEIWNLPRTYGHRFLYRNFTGLNYGGISKLHKSWNFYGIGTGRFQHGFYRSLVFSKRIHCWGQFSRNFSNSRNHYQQRNRTTAIYTVALVVVVLGASYAAVPLYRIFCQASGLGGTVQQADAGEKIKNMTTRKERLLTIRFNADKSATMQWSFKPQQSEVKVYPGETALAFYTAKNPTDVPITGISTYNVIPFEAGQYFNKIQVLIAAVSCNTSLSVILLWLTQEDLDQGSII</sequence>
<comment type="function">
    <text evidence="1">Exerts its effect at some terminal stage of cytochrome c oxidase synthesis, probably by being involved in the insertion of the copper B into subunit I.</text>
</comment>
<evidence type="ECO:0000256" key="4">
    <source>
        <dbReference type="ARBA" id="ARBA00022989"/>
    </source>
</evidence>
<dbReference type="OrthoDB" id="1704689at2759"/>
<comment type="subcellular location">
    <subcellularLocation>
        <location evidence="2">Mitochondrion inner membrane</location>
        <topology evidence="2">Single-pass membrane protein</topology>
        <orientation evidence="2">Intermembrane side</orientation>
    </subcellularLocation>
</comment>
<dbReference type="InterPro" id="IPR007533">
    <property type="entry name" value="Cyt_c_oxidase_assmbl_CtaG"/>
</dbReference>
<evidence type="ECO:0000256" key="1">
    <source>
        <dbReference type="ARBA" id="ARBA00004007"/>
    </source>
</evidence>
<keyword evidence="4" id="KW-1133">Transmembrane helix</keyword>
<evidence type="ECO:0000256" key="2">
    <source>
        <dbReference type="ARBA" id="ARBA00004243"/>
    </source>
</evidence>
<dbReference type="GO" id="GO:0005743">
    <property type="term" value="C:mitochondrial inner membrane"/>
    <property type="evidence" value="ECO:0007669"/>
    <property type="project" value="UniProtKB-SubCell"/>
</dbReference>
<keyword evidence="5" id="KW-0472">Membrane</keyword>
<evidence type="ECO:0000256" key="3">
    <source>
        <dbReference type="ARBA" id="ARBA00022692"/>
    </source>
</evidence>
<keyword evidence="3" id="KW-0812">Transmembrane</keyword>
<name>A0A7D9ITT3_PARCT</name>
<accession>A0A7D9ITT3</accession>
<keyword evidence="7" id="KW-1185">Reference proteome</keyword>
<dbReference type="PANTHER" id="PTHR21320">
    <property type="entry name" value="CYTOCHROME C OXIDASE ASSEMBLY PROTEIN COX11-RELATED"/>
    <property type="match status" value="1"/>
</dbReference>
<dbReference type="GO" id="GO:0005507">
    <property type="term" value="F:copper ion binding"/>
    <property type="evidence" value="ECO:0007669"/>
    <property type="project" value="InterPro"/>
</dbReference>
<reference evidence="6" key="1">
    <citation type="submission" date="2020-04" db="EMBL/GenBank/DDBJ databases">
        <authorList>
            <person name="Alioto T."/>
            <person name="Alioto T."/>
            <person name="Gomez Garrido J."/>
        </authorList>
    </citation>
    <scope>NUCLEOTIDE SEQUENCE</scope>
    <source>
        <strain evidence="6">A484AB</strain>
    </source>
</reference>
<dbReference type="EMBL" id="CACRXK020007789">
    <property type="protein sequence ID" value="CAB4013173.1"/>
    <property type="molecule type" value="Genomic_DNA"/>
</dbReference>
<organism evidence="6 7">
    <name type="scientific">Paramuricea clavata</name>
    <name type="common">Red gorgonian</name>
    <name type="synonym">Violescent sea-whip</name>
    <dbReference type="NCBI Taxonomy" id="317549"/>
    <lineage>
        <taxon>Eukaryota</taxon>
        <taxon>Metazoa</taxon>
        <taxon>Cnidaria</taxon>
        <taxon>Anthozoa</taxon>
        <taxon>Octocorallia</taxon>
        <taxon>Malacalcyonacea</taxon>
        <taxon>Plexauridae</taxon>
        <taxon>Paramuricea</taxon>
    </lineage>
</organism>
<dbReference type="AlphaFoldDB" id="A0A7D9ITT3"/>
<evidence type="ECO:0000256" key="5">
    <source>
        <dbReference type="ARBA" id="ARBA00023136"/>
    </source>
</evidence>
<dbReference type="Proteomes" id="UP001152795">
    <property type="component" value="Unassembled WGS sequence"/>
</dbReference>
<evidence type="ECO:0000313" key="7">
    <source>
        <dbReference type="Proteomes" id="UP001152795"/>
    </source>
</evidence>
<dbReference type="Pfam" id="PF04442">
    <property type="entry name" value="CtaG_Cox11"/>
    <property type="match status" value="1"/>
</dbReference>
<dbReference type="PANTHER" id="PTHR21320:SF3">
    <property type="entry name" value="CYTOCHROME C OXIDASE ASSEMBLY PROTEIN COX11, MITOCHONDRIAL-RELATED"/>
    <property type="match status" value="1"/>
</dbReference>
<dbReference type="Gene3D" id="2.60.370.10">
    <property type="entry name" value="Ctag/Cox11"/>
    <property type="match status" value="1"/>
</dbReference>
<protein>
    <submittedName>
        <fullName evidence="6">Cytochrome c oxidase assembly COX11, mitochondrial</fullName>
    </submittedName>
</protein>